<dbReference type="AlphaFoldDB" id="A0A6M3KV49"/>
<sequence>MEEENKENINWLEIMIERQALPEEVREGTNTEFCQKLGIAHSTYYYQASKPENQKRIIDLSIQNARKYAPTVLDNLGQRAKTDNKATEMYLKFILQLAENLNLNPELPFLFKIVKDDGNTRKNSETIPETI</sequence>
<gene>
    <name evidence="1" type="ORF">MM415B02258_0004</name>
</gene>
<dbReference type="EMBL" id="MT142559">
    <property type="protein sequence ID" value="QJA85178.1"/>
    <property type="molecule type" value="Genomic_DNA"/>
</dbReference>
<dbReference type="Gene3D" id="1.10.10.60">
    <property type="entry name" value="Homeodomain-like"/>
    <property type="match status" value="1"/>
</dbReference>
<evidence type="ECO:0000313" key="1">
    <source>
        <dbReference type="EMBL" id="QJA85178.1"/>
    </source>
</evidence>
<name>A0A6M3KV49_9ZZZZ</name>
<organism evidence="1">
    <name type="scientific">viral metagenome</name>
    <dbReference type="NCBI Taxonomy" id="1070528"/>
    <lineage>
        <taxon>unclassified sequences</taxon>
        <taxon>metagenomes</taxon>
        <taxon>organismal metagenomes</taxon>
    </lineage>
</organism>
<accession>A0A6M3KV49</accession>
<protein>
    <submittedName>
        <fullName evidence="1">Uncharacterized protein</fullName>
    </submittedName>
</protein>
<reference evidence="1" key="1">
    <citation type="submission" date="2020-03" db="EMBL/GenBank/DDBJ databases">
        <title>The deep terrestrial virosphere.</title>
        <authorList>
            <person name="Holmfeldt K."/>
            <person name="Nilsson E."/>
            <person name="Simone D."/>
            <person name="Lopez-Fernandez M."/>
            <person name="Wu X."/>
            <person name="de Brujin I."/>
            <person name="Lundin D."/>
            <person name="Andersson A."/>
            <person name="Bertilsson S."/>
            <person name="Dopson M."/>
        </authorList>
    </citation>
    <scope>NUCLEOTIDE SEQUENCE</scope>
    <source>
        <strain evidence="1">MM415B02258</strain>
    </source>
</reference>
<proteinExistence type="predicted"/>